<organism evidence="2 3">
    <name type="scientific">Candidatus Roizmanbacteria bacterium GW2011_GWC2_37_13</name>
    <dbReference type="NCBI Taxonomy" id="1618486"/>
    <lineage>
        <taxon>Bacteria</taxon>
        <taxon>Candidatus Roizmaniibacteriota</taxon>
    </lineage>
</organism>
<accession>A0A0G0IPY3</accession>
<proteinExistence type="predicted"/>
<feature type="transmembrane region" description="Helical" evidence="1">
    <location>
        <begin position="57"/>
        <end position="77"/>
    </location>
</feature>
<dbReference type="AlphaFoldDB" id="A0A0G0IPY3"/>
<name>A0A0G0IPY3_9BACT</name>
<keyword evidence="1" id="KW-0472">Membrane</keyword>
<dbReference type="Proteomes" id="UP000034917">
    <property type="component" value="Unassembled WGS sequence"/>
</dbReference>
<protein>
    <submittedName>
        <fullName evidence="2">Uncharacterized protein</fullName>
    </submittedName>
</protein>
<dbReference type="EMBL" id="LBSV01000003">
    <property type="protein sequence ID" value="KKQ26209.1"/>
    <property type="molecule type" value="Genomic_DNA"/>
</dbReference>
<feature type="transmembrane region" description="Helical" evidence="1">
    <location>
        <begin position="6"/>
        <end position="22"/>
    </location>
</feature>
<feature type="transmembrane region" description="Helical" evidence="1">
    <location>
        <begin position="84"/>
        <end position="104"/>
    </location>
</feature>
<reference evidence="2 3" key="1">
    <citation type="journal article" date="2015" name="Nature">
        <title>rRNA introns, odd ribosomes, and small enigmatic genomes across a large radiation of phyla.</title>
        <authorList>
            <person name="Brown C.T."/>
            <person name="Hug L.A."/>
            <person name="Thomas B.C."/>
            <person name="Sharon I."/>
            <person name="Castelle C.J."/>
            <person name="Singh A."/>
            <person name="Wilkins M.J."/>
            <person name="Williams K.H."/>
            <person name="Banfield J.F."/>
        </authorList>
    </citation>
    <scope>NUCLEOTIDE SEQUENCE [LARGE SCALE GENOMIC DNA]</scope>
</reference>
<sequence length="188" mass="21058">MKEFIGLVTVILVFVSIIPYIIDIFRNKTKPHMFTWMIWTLTTSLTFFGQWQKGAGAGSWTTATAGLLVVFIALISIKKGSKDIAKFDVIMLVAALLAIFPWMLTKDPTLSVVILTAIDVSGFFPTIRKTIKNPESETFISYVINAIRHSLSIFAIANYNLVTYIYPACLAVMNIIVLSIILKSRFKK</sequence>
<keyword evidence="1" id="KW-1133">Transmembrane helix</keyword>
<feature type="transmembrane region" description="Helical" evidence="1">
    <location>
        <begin position="34"/>
        <end position="51"/>
    </location>
</feature>
<evidence type="ECO:0000313" key="3">
    <source>
        <dbReference type="Proteomes" id="UP000034917"/>
    </source>
</evidence>
<feature type="transmembrane region" description="Helical" evidence="1">
    <location>
        <begin position="163"/>
        <end position="182"/>
    </location>
</feature>
<gene>
    <name evidence="2" type="ORF">US40_C0003G0061</name>
</gene>
<evidence type="ECO:0000313" key="2">
    <source>
        <dbReference type="EMBL" id="KKQ26209.1"/>
    </source>
</evidence>
<comment type="caution">
    <text evidence="2">The sequence shown here is derived from an EMBL/GenBank/DDBJ whole genome shotgun (WGS) entry which is preliminary data.</text>
</comment>
<evidence type="ECO:0000256" key="1">
    <source>
        <dbReference type="SAM" id="Phobius"/>
    </source>
</evidence>
<keyword evidence="1" id="KW-0812">Transmembrane</keyword>